<evidence type="ECO:0000313" key="2">
    <source>
        <dbReference type="Proteomes" id="UP000564644"/>
    </source>
</evidence>
<gene>
    <name evidence="1" type="ORF">H7C18_32315</name>
</gene>
<dbReference type="NCBIfam" id="TIGR02241">
    <property type="entry name" value="conserved hypothetical phage tail region protein"/>
    <property type="match status" value="1"/>
</dbReference>
<accession>A0A7X0ST27</accession>
<dbReference type="InterPro" id="IPR010667">
    <property type="entry name" value="Phage_T4_Gp19"/>
</dbReference>
<dbReference type="EMBL" id="JACJVO010000051">
    <property type="protein sequence ID" value="MBB6735605.1"/>
    <property type="molecule type" value="Genomic_DNA"/>
</dbReference>
<evidence type="ECO:0000313" key="1">
    <source>
        <dbReference type="EMBL" id="MBB6735605.1"/>
    </source>
</evidence>
<protein>
    <submittedName>
        <fullName evidence="1">Phage tail protein</fullName>
    </submittedName>
</protein>
<dbReference type="PANTHER" id="PTHR38009">
    <property type="entry name" value="CONSERVED HYPOTHETICAL PHAGE TAIL PROTEIN"/>
    <property type="match status" value="1"/>
</dbReference>
<dbReference type="AlphaFoldDB" id="A0A7X0ST27"/>
<dbReference type="RefSeq" id="WP_185133255.1">
    <property type="nucleotide sequence ID" value="NZ_JACJVO010000051.1"/>
</dbReference>
<reference evidence="1 2" key="1">
    <citation type="submission" date="2020-08" db="EMBL/GenBank/DDBJ databases">
        <title>Cohnella phylogeny.</title>
        <authorList>
            <person name="Dunlap C."/>
        </authorList>
    </citation>
    <scope>NUCLEOTIDE SEQUENCE [LARGE SCALE GENOMIC DNA]</scope>
    <source>
        <strain evidence="1 2">CBP 2801</strain>
    </source>
</reference>
<proteinExistence type="predicted"/>
<comment type="caution">
    <text evidence="1">The sequence shown here is derived from an EMBL/GenBank/DDBJ whole genome shotgun (WGS) entry which is preliminary data.</text>
</comment>
<dbReference type="Proteomes" id="UP000564644">
    <property type="component" value="Unassembled WGS sequence"/>
</dbReference>
<dbReference type="Pfam" id="PF06841">
    <property type="entry name" value="Phage_T4_gp19"/>
    <property type="match status" value="1"/>
</dbReference>
<name>A0A7X0ST27_9BACL</name>
<dbReference type="InterPro" id="IPR011747">
    <property type="entry name" value="CHP02241"/>
</dbReference>
<keyword evidence="2" id="KW-1185">Reference proteome</keyword>
<dbReference type="PANTHER" id="PTHR38009:SF1">
    <property type="entry name" value="CONSERVED HYPOTHETICAL PHAGE TAIL PROTEIN"/>
    <property type="match status" value="1"/>
</dbReference>
<sequence>MSDNAGDYVEAYGSFRFLVELEGVAVAGFSEVQGLEAETEMEEYREGGVNDHVHLLPRGIKHPRIVLRRGITTSPALWEWYDNYAQGSNPRARKDGSIILYKRDGEELCRWNFFKAYPVKWSGPSLNAMSSDTAIESVELVHGGLKTIFSRNS</sequence>
<organism evidence="1 2">
    <name type="scientific">Cohnella zeiphila</name>
    <dbReference type="NCBI Taxonomy" id="2761120"/>
    <lineage>
        <taxon>Bacteria</taxon>
        <taxon>Bacillati</taxon>
        <taxon>Bacillota</taxon>
        <taxon>Bacilli</taxon>
        <taxon>Bacillales</taxon>
        <taxon>Paenibacillaceae</taxon>
        <taxon>Cohnella</taxon>
    </lineage>
</organism>
<dbReference type="GO" id="GO:0005198">
    <property type="term" value="F:structural molecule activity"/>
    <property type="evidence" value="ECO:0007669"/>
    <property type="project" value="InterPro"/>
</dbReference>